<dbReference type="GO" id="GO:0046872">
    <property type="term" value="F:metal ion binding"/>
    <property type="evidence" value="ECO:0007669"/>
    <property type="project" value="UniProtKB-KW"/>
</dbReference>
<evidence type="ECO:0000256" key="6">
    <source>
        <dbReference type="ARBA" id="ARBA00022842"/>
    </source>
</evidence>
<dbReference type="EC" id="3.1.3.16" evidence="3"/>
<comment type="similarity">
    <text evidence="9">Belongs to the PP2C family.</text>
</comment>
<evidence type="ECO:0000256" key="3">
    <source>
        <dbReference type="ARBA" id="ARBA00013081"/>
    </source>
</evidence>
<comment type="cofactor">
    <cofactor evidence="1">
        <name>Mn(2+)</name>
        <dbReference type="ChEBI" id="CHEBI:29035"/>
    </cofactor>
</comment>
<name>A0AAE0L6P1_9CHLO</name>
<keyword evidence="13" id="KW-1185">Reference proteome</keyword>
<dbReference type="AlphaFoldDB" id="A0AAE0L6P1"/>
<dbReference type="PANTHER" id="PTHR47992">
    <property type="entry name" value="PROTEIN PHOSPHATASE"/>
    <property type="match status" value="1"/>
</dbReference>
<keyword evidence="5 9" id="KW-0378">Hydrolase</keyword>
<feature type="domain" description="PPM-type phosphatase" evidence="11">
    <location>
        <begin position="179"/>
        <end position="529"/>
    </location>
</feature>
<proteinExistence type="inferred from homology"/>
<dbReference type="CDD" id="cd00143">
    <property type="entry name" value="PP2Cc"/>
    <property type="match status" value="1"/>
</dbReference>
<evidence type="ECO:0000256" key="4">
    <source>
        <dbReference type="ARBA" id="ARBA00022723"/>
    </source>
</evidence>
<accession>A0AAE0L6P1</accession>
<evidence type="ECO:0000256" key="10">
    <source>
        <dbReference type="SAM" id="MobiDB-lite"/>
    </source>
</evidence>
<feature type="region of interest" description="Disordered" evidence="10">
    <location>
        <begin position="440"/>
        <end position="459"/>
    </location>
</feature>
<keyword evidence="8" id="KW-0464">Manganese</keyword>
<organism evidence="12 13">
    <name type="scientific">Cymbomonas tetramitiformis</name>
    <dbReference type="NCBI Taxonomy" id="36881"/>
    <lineage>
        <taxon>Eukaryota</taxon>
        <taxon>Viridiplantae</taxon>
        <taxon>Chlorophyta</taxon>
        <taxon>Pyramimonadophyceae</taxon>
        <taxon>Pyramimonadales</taxon>
        <taxon>Pyramimonadaceae</taxon>
        <taxon>Cymbomonas</taxon>
    </lineage>
</organism>
<dbReference type="Proteomes" id="UP001190700">
    <property type="component" value="Unassembled WGS sequence"/>
</dbReference>
<dbReference type="SMART" id="SM00332">
    <property type="entry name" value="PP2Cc"/>
    <property type="match status" value="1"/>
</dbReference>
<dbReference type="Gene3D" id="3.60.40.10">
    <property type="entry name" value="PPM-type phosphatase domain"/>
    <property type="match status" value="1"/>
</dbReference>
<dbReference type="InterPro" id="IPR036457">
    <property type="entry name" value="PPM-type-like_dom_sf"/>
</dbReference>
<feature type="region of interest" description="Disordered" evidence="10">
    <location>
        <begin position="18"/>
        <end position="38"/>
    </location>
</feature>
<dbReference type="InterPro" id="IPR015655">
    <property type="entry name" value="PP2C"/>
</dbReference>
<sequence>MPLRVSCINSMLFSKAADVARDRETSSPGPVRDQGDPLWGESAGINPVADWLPSDSLSARPCSPVPNGGCISPLRTHTGKAAGPSGAGPTGYCSSPSGWKSSSTRLNELVQTNSGCDSARAEPMRSLKRKRPPQLDITSDMCTHAVDACPTPSSTSTHTIDMNELAWEALDEVTLEGYSYAVASKRGKHQQLEDTYQALTGVHGDPSQAIFGIFDGHGGRQAAEHAAEHIHQNILEDLAQSGSAADVESILRKGFLDADSSFLEESTAESGAAAITALIRHGTLWIANAGDCRAVMSRDGAAVPLSEDHRPDRASERYRIESQGGAVVCWLGTWRVQGVLGLSRAIGDREMKTYITAEPEVSRVSLAPGCEFLVLGSDGIWDFVNNQEAVDLIHQYVTNPPPTNEEPEGSEEAPSSDSNGSQPLCDSPESTSSKMRISTIEKEVSSEGLPTTSEKKPDAGVYDVKEDEDECFEDDGLYSEPQDLEDEHKYGFDGGEGRVKGADAACRALIELAQSRGSRDDVSALVVDLRPYFSAAAAAVGTMSSDLHRPESIGADMDVCFETGKELVRG</sequence>
<comment type="cofactor">
    <cofactor evidence="2">
        <name>Mg(2+)</name>
        <dbReference type="ChEBI" id="CHEBI:18420"/>
    </cofactor>
</comment>
<evidence type="ECO:0000256" key="2">
    <source>
        <dbReference type="ARBA" id="ARBA00001946"/>
    </source>
</evidence>
<evidence type="ECO:0000256" key="1">
    <source>
        <dbReference type="ARBA" id="ARBA00001936"/>
    </source>
</evidence>
<dbReference type="GO" id="GO:0004722">
    <property type="term" value="F:protein serine/threonine phosphatase activity"/>
    <property type="evidence" value="ECO:0007669"/>
    <property type="project" value="UniProtKB-EC"/>
</dbReference>
<feature type="compositionally biased region" description="Polar residues" evidence="10">
    <location>
        <begin position="419"/>
        <end position="435"/>
    </location>
</feature>
<reference evidence="12 13" key="1">
    <citation type="journal article" date="2015" name="Genome Biol. Evol.">
        <title>Comparative Genomics of a Bacterivorous Green Alga Reveals Evolutionary Causalities and Consequences of Phago-Mixotrophic Mode of Nutrition.</title>
        <authorList>
            <person name="Burns J.A."/>
            <person name="Paasch A."/>
            <person name="Narechania A."/>
            <person name="Kim E."/>
        </authorList>
    </citation>
    <scope>NUCLEOTIDE SEQUENCE [LARGE SCALE GENOMIC DNA]</scope>
    <source>
        <strain evidence="12 13">PLY_AMNH</strain>
    </source>
</reference>
<evidence type="ECO:0000313" key="12">
    <source>
        <dbReference type="EMBL" id="KAK3273739.1"/>
    </source>
</evidence>
<evidence type="ECO:0000256" key="9">
    <source>
        <dbReference type="RuleBase" id="RU003465"/>
    </source>
</evidence>
<dbReference type="PROSITE" id="PS51746">
    <property type="entry name" value="PPM_2"/>
    <property type="match status" value="1"/>
</dbReference>
<comment type="caution">
    <text evidence="12">The sequence shown here is derived from an EMBL/GenBank/DDBJ whole genome shotgun (WGS) entry which is preliminary data.</text>
</comment>
<protein>
    <recommendedName>
        <fullName evidence="3">protein-serine/threonine phosphatase</fullName>
        <ecNumber evidence="3">3.1.3.16</ecNumber>
    </recommendedName>
</protein>
<evidence type="ECO:0000256" key="5">
    <source>
        <dbReference type="ARBA" id="ARBA00022801"/>
    </source>
</evidence>
<evidence type="ECO:0000259" key="11">
    <source>
        <dbReference type="PROSITE" id="PS51746"/>
    </source>
</evidence>
<dbReference type="Pfam" id="PF00481">
    <property type="entry name" value="PP2C"/>
    <property type="match status" value="1"/>
</dbReference>
<dbReference type="InterPro" id="IPR001932">
    <property type="entry name" value="PPM-type_phosphatase-like_dom"/>
</dbReference>
<dbReference type="PROSITE" id="PS01032">
    <property type="entry name" value="PPM_1"/>
    <property type="match status" value="1"/>
</dbReference>
<dbReference type="InterPro" id="IPR000222">
    <property type="entry name" value="PP2C_BS"/>
</dbReference>
<keyword evidence="4" id="KW-0479">Metal-binding</keyword>
<keyword evidence="7 9" id="KW-0904">Protein phosphatase</keyword>
<evidence type="ECO:0000256" key="8">
    <source>
        <dbReference type="ARBA" id="ARBA00023211"/>
    </source>
</evidence>
<evidence type="ECO:0000256" key="7">
    <source>
        <dbReference type="ARBA" id="ARBA00022912"/>
    </source>
</evidence>
<gene>
    <name evidence="12" type="ORF">CYMTET_18035</name>
</gene>
<keyword evidence="6" id="KW-0460">Magnesium</keyword>
<dbReference type="EMBL" id="LGRX02008289">
    <property type="protein sequence ID" value="KAK3273739.1"/>
    <property type="molecule type" value="Genomic_DNA"/>
</dbReference>
<dbReference type="SUPFAM" id="SSF81606">
    <property type="entry name" value="PP2C-like"/>
    <property type="match status" value="1"/>
</dbReference>
<evidence type="ECO:0000313" key="13">
    <source>
        <dbReference type="Proteomes" id="UP001190700"/>
    </source>
</evidence>
<feature type="region of interest" description="Disordered" evidence="10">
    <location>
        <begin position="397"/>
        <end position="435"/>
    </location>
</feature>